<comment type="caution">
    <text evidence="2">The sequence shown here is derived from an EMBL/GenBank/DDBJ whole genome shotgun (WGS) entry which is preliminary data.</text>
</comment>
<gene>
    <name evidence="2" type="ORF">BG006_006486</name>
</gene>
<accession>A0A9P5VL07</accession>
<name>A0A9P5VL07_9FUNG</name>
<keyword evidence="3" id="KW-1185">Reference proteome</keyword>
<evidence type="ECO:0000256" key="1">
    <source>
        <dbReference type="SAM" id="MobiDB-lite"/>
    </source>
</evidence>
<feature type="compositionally biased region" description="Low complexity" evidence="1">
    <location>
        <begin position="12"/>
        <end position="22"/>
    </location>
</feature>
<evidence type="ECO:0000313" key="2">
    <source>
        <dbReference type="EMBL" id="KAF9330545.1"/>
    </source>
</evidence>
<sequence length="94" mass="9809">MSRQGYTRLPDSSDVTVISSKTSTSSARSVLHNVASTPRSASASRAHVLESLVPLSKTSWSSVPTIVYMGPSKIPAKADASGLSSTFASSNTKH</sequence>
<organism evidence="2 3">
    <name type="scientific">Podila minutissima</name>
    <dbReference type="NCBI Taxonomy" id="64525"/>
    <lineage>
        <taxon>Eukaryota</taxon>
        <taxon>Fungi</taxon>
        <taxon>Fungi incertae sedis</taxon>
        <taxon>Mucoromycota</taxon>
        <taxon>Mortierellomycotina</taxon>
        <taxon>Mortierellomycetes</taxon>
        <taxon>Mortierellales</taxon>
        <taxon>Mortierellaceae</taxon>
        <taxon>Podila</taxon>
    </lineage>
</organism>
<proteinExistence type="predicted"/>
<dbReference type="EMBL" id="JAAAUY010000389">
    <property type="protein sequence ID" value="KAF9330545.1"/>
    <property type="molecule type" value="Genomic_DNA"/>
</dbReference>
<dbReference type="AlphaFoldDB" id="A0A9P5VL07"/>
<dbReference type="Proteomes" id="UP000696485">
    <property type="component" value="Unassembled WGS sequence"/>
</dbReference>
<reference evidence="2" key="1">
    <citation type="journal article" date="2020" name="Fungal Divers.">
        <title>Resolving the Mortierellaceae phylogeny through synthesis of multi-gene phylogenetics and phylogenomics.</title>
        <authorList>
            <person name="Vandepol N."/>
            <person name="Liber J."/>
            <person name="Desiro A."/>
            <person name="Na H."/>
            <person name="Kennedy M."/>
            <person name="Barry K."/>
            <person name="Grigoriev I.V."/>
            <person name="Miller A.N."/>
            <person name="O'Donnell K."/>
            <person name="Stajich J.E."/>
            <person name="Bonito G."/>
        </authorList>
    </citation>
    <scope>NUCLEOTIDE SEQUENCE</scope>
    <source>
        <strain evidence="2">NVP1</strain>
    </source>
</reference>
<feature type="region of interest" description="Disordered" evidence="1">
    <location>
        <begin position="1"/>
        <end position="22"/>
    </location>
</feature>
<evidence type="ECO:0000313" key="3">
    <source>
        <dbReference type="Proteomes" id="UP000696485"/>
    </source>
</evidence>
<protein>
    <submittedName>
        <fullName evidence="2">Uncharacterized protein</fullName>
    </submittedName>
</protein>